<keyword evidence="3" id="KW-1185">Reference proteome</keyword>
<dbReference type="EMBL" id="BMWP01000012">
    <property type="protein sequence ID" value="GGW35819.1"/>
    <property type="molecule type" value="Genomic_DNA"/>
</dbReference>
<reference evidence="2" key="1">
    <citation type="journal article" date="2014" name="Int. J. Syst. Evol. Microbiol.">
        <title>Complete genome sequence of Corynebacterium casei LMG S-19264T (=DSM 44701T), isolated from a smear-ripened cheese.</title>
        <authorList>
            <consortium name="US DOE Joint Genome Institute (JGI-PGF)"/>
            <person name="Walter F."/>
            <person name="Albersmeier A."/>
            <person name="Kalinowski J."/>
            <person name="Ruckert C."/>
        </authorList>
    </citation>
    <scope>NUCLEOTIDE SEQUENCE</scope>
    <source>
        <strain evidence="2">KCTC 12113</strain>
    </source>
</reference>
<evidence type="ECO:0000313" key="3">
    <source>
        <dbReference type="Proteomes" id="UP000634668"/>
    </source>
</evidence>
<sequence length="97" mass="11187">MEIGTDKDHVHFLIQSVPTYSPTKIARTVKSLTAREIFFHAPGVKRALWGGSFWGSRYYINSVSRHGNEKTIATYVKNQGKEKEYEVLHKDGQMRLF</sequence>
<dbReference type="Gene3D" id="3.30.70.1290">
    <property type="entry name" value="Transposase IS200-like"/>
    <property type="match status" value="1"/>
</dbReference>
<accession>A0A918IXU5</accession>
<evidence type="ECO:0000313" key="2">
    <source>
        <dbReference type="EMBL" id="GGW35819.1"/>
    </source>
</evidence>
<dbReference type="InterPro" id="IPR036515">
    <property type="entry name" value="Transposase_17_sf"/>
</dbReference>
<feature type="domain" description="Transposase IS200-like" evidence="1">
    <location>
        <begin position="2"/>
        <end position="79"/>
    </location>
</feature>
<evidence type="ECO:0000259" key="1">
    <source>
        <dbReference type="Pfam" id="PF01797"/>
    </source>
</evidence>
<dbReference type="InterPro" id="IPR002686">
    <property type="entry name" value="Transposase_17"/>
</dbReference>
<dbReference type="NCBIfam" id="NF033573">
    <property type="entry name" value="transpos_IS200"/>
    <property type="match status" value="1"/>
</dbReference>
<dbReference type="SUPFAM" id="SSF143422">
    <property type="entry name" value="Transposase IS200-like"/>
    <property type="match status" value="1"/>
</dbReference>
<dbReference type="Proteomes" id="UP000634668">
    <property type="component" value="Unassembled WGS sequence"/>
</dbReference>
<dbReference type="AlphaFoldDB" id="A0A918IXU5"/>
<dbReference type="Pfam" id="PF01797">
    <property type="entry name" value="Y1_Tnp"/>
    <property type="match status" value="1"/>
</dbReference>
<reference evidence="2" key="2">
    <citation type="submission" date="2020-09" db="EMBL/GenBank/DDBJ databases">
        <authorList>
            <person name="Sun Q."/>
            <person name="Kim S."/>
        </authorList>
    </citation>
    <scope>NUCLEOTIDE SEQUENCE</scope>
    <source>
        <strain evidence="2">KCTC 12113</strain>
    </source>
</reference>
<dbReference type="GO" id="GO:0003677">
    <property type="term" value="F:DNA binding"/>
    <property type="evidence" value="ECO:0007669"/>
    <property type="project" value="InterPro"/>
</dbReference>
<protein>
    <recommendedName>
        <fullName evidence="1">Transposase IS200-like domain-containing protein</fullName>
    </recommendedName>
</protein>
<dbReference type="PANTHER" id="PTHR33360">
    <property type="entry name" value="TRANSPOSASE FOR INSERTION SEQUENCE ELEMENT IS200"/>
    <property type="match status" value="1"/>
</dbReference>
<comment type="caution">
    <text evidence="2">The sequence shown here is derived from an EMBL/GenBank/DDBJ whole genome shotgun (WGS) entry which is preliminary data.</text>
</comment>
<proteinExistence type="predicted"/>
<dbReference type="PANTHER" id="PTHR33360:SF2">
    <property type="entry name" value="TRANSPOSASE FOR INSERTION SEQUENCE ELEMENT IS200"/>
    <property type="match status" value="1"/>
</dbReference>
<name>A0A918IXU5_9FLAO</name>
<organism evidence="2 3">
    <name type="scientific">Arenibacter certesii</name>
    <dbReference type="NCBI Taxonomy" id="228955"/>
    <lineage>
        <taxon>Bacteria</taxon>
        <taxon>Pseudomonadati</taxon>
        <taxon>Bacteroidota</taxon>
        <taxon>Flavobacteriia</taxon>
        <taxon>Flavobacteriales</taxon>
        <taxon>Flavobacteriaceae</taxon>
        <taxon>Arenibacter</taxon>
    </lineage>
</organism>
<dbReference type="GO" id="GO:0006313">
    <property type="term" value="P:DNA transposition"/>
    <property type="evidence" value="ECO:0007669"/>
    <property type="project" value="InterPro"/>
</dbReference>
<gene>
    <name evidence="2" type="ORF">GCM10007383_21100</name>
</gene>
<dbReference type="GO" id="GO:0004803">
    <property type="term" value="F:transposase activity"/>
    <property type="evidence" value="ECO:0007669"/>
    <property type="project" value="InterPro"/>
</dbReference>